<dbReference type="AlphaFoldDB" id="A0AAF0IIC8"/>
<accession>A0AAF0IIC8</accession>
<dbReference type="Proteomes" id="UP001219355">
    <property type="component" value="Chromosome 1"/>
</dbReference>
<feature type="compositionally biased region" description="Basic and acidic residues" evidence="1">
    <location>
        <begin position="59"/>
        <end position="74"/>
    </location>
</feature>
<protein>
    <submittedName>
        <fullName evidence="2">Uncharacterized protein</fullName>
    </submittedName>
</protein>
<dbReference type="Pfam" id="PF08315">
    <property type="entry name" value="cwf18"/>
    <property type="match status" value="1"/>
</dbReference>
<dbReference type="InterPro" id="IPR013169">
    <property type="entry name" value="mRNA_splic_Cwf18-like"/>
</dbReference>
<feature type="compositionally biased region" description="Basic and acidic residues" evidence="1">
    <location>
        <begin position="28"/>
        <end position="46"/>
    </location>
</feature>
<evidence type="ECO:0000313" key="3">
    <source>
        <dbReference type="Proteomes" id="UP001219355"/>
    </source>
</evidence>
<feature type="region of interest" description="Disordered" evidence="1">
    <location>
        <begin position="178"/>
        <end position="197"/>
    </location>
</feature>
<evidence type="ECO:0000256" key="1">
    <source>
        <dbReference type="SAM" id="MobiDB-lite"/>
    </source>
</evidence>
<evidence type="ECO:0000313" key="2">
    <source>
        <dbReference type="EMBL" id="WEW55694.1"/>
    </source>
</evidence>
<dbReference type="PANTHER" id="PTHR31551:SF1">
    <property type="entry name" value="COILED-COIL DOMAIN-CONTAINING PROTEIN 12"/>
    <property type="match status" value="1"/>
</dbReference>
<dbReference type="GO" id="GO:0005684">
    <property type="term" value="C:U2-type spliceosomal complex"/>
    <property type="evidence" value="ECO:0007669"/>
    <property type="project" value="TreeGrafter"/>
</dbReference>
<dbReference type="EMBL" id="CP120627">
    <property type="protein sequence ID" value="WEW55694.1"/>
    <property type="molecule type" value="Genomic_DNA"/>
</dbReference>
<gene>
    <name evidence="2" type="ORF">PRK78_001127</name>
</gene>
<dbReference type="GO" id="GO:0071014">
    <property type="term" value="C:post-mRNA release spliceosomal complex"/>
    <property type="evidence" value="ECO:0007669"/>
    <property type="project" value="TreeGrafter"/>
</dbReference>
<feature type="region of interest" description="Disordered" evidence="1">
    <location>
        <begin position="23"/>
        <end position="76"/>
    </location>
</feature>
<keyword evidence="3" id="KW-1185">Reference proteome</keyword>
<reference evidence="2" key="1">
    <citation type="submission" date="2023-03" db="EMBL/GenBank/DDBJ databases">
        <title>Emydomyces testavorans Genome Sequence.</title>
        <authorList>
            <person name="Hoyer L."/>
        </authorList>
    </citation>
    <scope>NUCLEOTIDE SEQUENCE</scope>
    <source>
        <strain evidence="2">16-2883</strain>
    </source>
</reference>
<proteinExistence type="predicted"/>
<dbReference type="PANTHER" id="PTHR31551">
    <property type="entry name" value="PRE-MRNA-SPLICING FACTOR CWF18"/>
    <property type="match status" value="1"/>
</dbReference>
<sequence length="197" mass="22229">MASKHTTLDAASVDRKTRLAKLAALKRKQPEPDTKEPKDDNLKNKSADTTSHYLSGRNYDPETRGPKLGFEHGPADGQTTLEEQAAKIAISTAEAAKENEEDPPIDLFKLQPKKPNWDLKRDLDAKLKILNVRTENAIARLVRERIQNAQKIAKQRAREGDVDGEEIGIEGEALVEGMHVREREVEEERREEGEDWS</sequence>
<organism evidence="2 3">
    <name type="scientific">Emydomyces testavorans</name>
    <dbReference type="NCBI Taxonomy" id="2070801"/>
    <lineage>
        <taxon>Eukaryota</taxon>
        <taxon>Fungi</taxon>
        <taxon>Dikarya</taxon>
        <taxon>Ascomycota</taxon>
        <taxon>Pezizomycotina</taxon>
        <taxon>Eurotiomycetes</taxon>
        <taxon>Eurotiomycetidae</taxon>
        <taxon>Onygenales</taxon>
        <taxon>Nannizziopsiaceae</taxon>
        <taxon>Emydomyces</taxon>
    </lineage>
</organism>
<name>A0AAF0IIC8_9EURO</name>